<feature type="domain" description="DUF6879" evidence="1">
    <location>
        <begin position="16"/>
        <end position="183"/>
    </location>
</feature>
<protein>
    <recommendedName>
        <fullName evidence="1">DUF6879 domain-containing protein</fullName>
    </recommendedName>
</protein>
<proteinExistence type="predicted"/>
<comment type="caution">
    <text evidence="2">The sequence shown here is derived from an EMBL/GenBank/DDBJ whole genome shotgun (WGS) entry which is preliminary data.</text>
</comment>
<dbReference type="RefSeq" id="WP_344951583.1">
    <property type="nucleotide sequence ID" value="NZ_BAAAZG010000035.1"/>
</dbReference>
<dbReference type="Proteomes" id="UP001500683">
    <property type="component" value="Unassembled WGS sequence"/>
</dbReference>
<dbReference type="InterPro" id="IPR049244">
    <property type="entry name" value="DUF6879"/>
</dbReference>
<dbReference type="EMBL" id="BAAAZG010000035">
    <property type="protein sequence ID" value="GAA4083011.1"/>
    <property type="molecule type" value="Genomic_DNA"/>
</dbReference>
<evidence type="ECO:0000313" key="3">
    <source>
        <dbReference type="Proteomes" id="UP001500683"/>
    </source>
</evidence>
<evidence type="ECO:0000259" key="1">
    <source>
        <dbReference type="Pfam" id="PF21806"/>
    </source>
</evidence>
<gene>
    <name evidence="2" type="ORF">GCM10022214_48020</name>
</gene>
<evidence type="ECO:0000313" key="2">
    <source>
        <dbReference type="EMBL" id="GAA4083011.1"/>
    </source>
</evidence>
<accession>A0ABP7W7W6</accession>
<sequence length="192" mass="22702">MMAGPSATTFHSLRDERFRRLFDDFQSTAYRLETRQSYDVSYEQEEFERFRAGRARGQFPGIASWADRVRAGRRLGKSFTRVHVMEEPLTDYLRFEAAWCYRDTVAAGEDVRVIPIQPGQWPDGIPRLDYWLFDSHRLLLMNYSRHGTFLSAELVNDPERVSDAVRWQQRAWALSVPFNEYAAGFDEFMRRR</sequence>
<keyword evidence="3" id="KW-1185">Reference proteome</keyword>
<organism evidence="2 3">
    <name type="scientific">Actinomadura miaoliensis</name>
    <dbReference type="NCBI Taxonomy" id="430685"/>
    <lineage>
        <taxon>Bacteria</taxon>
        <taxon>Bacillati</taxon>
        <taxon>Actinomycetota</taxon>
        <taxon>Actinomycetes</taxon>
        <taxon>Streptosporangiales</taxon>
        <taxon>Thermomonosporaceae</taxon>
        <taxon>Actinomadura</taxon>
    </lineage>
</organism>
<reference evidence="3" key="1">
    <citation type="journal article" date="2019" name="Int. J. Syst. Evol. Microbiol.">
        <title>The Global Catalogue of Microorganisms (GCM) 10K type strain sequencing project: providing services to taxonomists for standard genome sequencing and annotation.</title>
        <authorList>
            <consortium name="The Broad Institute Genomics Platform"/>
            <consortium name="The Broad Institute Genome Sequencing Center for Infectious Disease"/>
            <person name="Wu L."/>
            <person name="Ma J."/>
        </authorList>
    </citation>
    <scope>NUCLEOTIDE SEQUENCE [LARGE SCALE GENOMIC DNA]</scope>
    <source>
        <strain evidence="3">JCM 16702</strain>
    </source>
</reference>
<name>A0ABP7W7W6_9ACTN</name>
<dbReference type="Pfam" id="PF21806">
    <property type="entry name" value="DUF6879"/>
    <property type="match status" value="1"/>
</dbReference>